<dbReference type="Pfam" id="PF03720">
    <property type="entry name" value="UDPG_MGDP_dh_C"/>
    <property type="match status" value="1"/>
</dbReference>
<dbReference type="PIRSF" id="PIRSF500136">
    <property type="entry name" value="UDP_ManNAc_DH"/>
    <property type="match status" value="1"/>
</dbReference>
<dbReference type="InterPro" id="IPR017476">
    <property type="entry name" value="UDP-Glc/GDP-Man"/>
</dbReference>
<dbReference type="InterPro" id="IPR036220">
    <property type="entry name" value="UDP-Glc/GDP-Man_DH_C_sf"/>
</dbReference>
<evidence type="ECO:0000313" key="5">
    <source>
        <dbReference type="EMBL" id="MFD1327608.1"/>
    </source>
</evidence>
<comment type="caution">
    <text evidence="5">The sequence shown here is derived from an EMBL/GenBank/DDBJ whole genome shotgun (WGS) entry which is preliminary data.</text>
</comment>
<dbReference type="PIRSF" id="PIRSF000124">
    <property type="entry name" value="UDPglc_GDPman_dh"/>
    <property type="match status" value="1"/>
</dbReference>
<keyword evidence="2" id="KW-0520">NAD</keyword>
<accession>A0ABW3YUW3</accession>
<dbReference type="RefSeq" id="WP_374835513.1">
    <property type="nucleotide sequence ID" value="NZ_JBHEEW010000001.1"/>
</dbReference>
<dbReference type="Proteomes" id="UP001597173">
    <property type="component" value="Unassembled WGS sequence"/>
</dbReference>
<evidence type="ECO:0000313" key="6">
    <source>
        <dbReference type="Proteomes" id="UP001597173"/>
    </source>
</evidence>
<evidence type="ECO:0000256" key="3">
    <source>
        <dbReference type="PIRNR" id="PIRNR000124"/>
    </source>
</evidence>
<evidence type="ECO:0000259" key="4">
    <source>
        <dbReference type="SMART" id="SM00984"/>
    </source>
</evidence>
<dbReference type="SMART" id="SM00984">
    <property type="entry name" value="UDPG_MGDP_dh_C"/>
    <property type="match status" value="1"/>
</dbReference>
<reference evidence="6" key="1">
    <citation type="journal article" date="2019" name="Int. J. Syst. Evol. Microbiol.">
        <title>The Global Catalogue of Microorganisms (GCM) 10K type strain sequencing project: providing services to taxonomists for standard genome sequencing and annotation.</title>
        <authorList>
            <consortium name="The Broad Institute Genomics Platform"/>
            <consortium name="The Broad Institute Genome Sequencing Center for Infectious Disease"/>
            <person name="Wu L."/>
            <person name="Ma J."/>
        </authorList>
    </citation>
    <scope>NUCLEOTIDE SEQUENCE [LARGE SCALE GENOMIC DNA]</scope>
    <source>
        <strain evidence="6">CCUG 55609</strain>
    </source>
</reference>
<sequence>MDSARSNGCSPLTSLPSSAEHLLQAIARKRARAGVIGLGYVGLPLAITIARNGFAVTGFDIDPAKIVALDAGRSYIEAVPDAALRTESEAGRFRSTTDFSQLSGCDVILICVPTPLTKHREPDMSYVVRTAEAVAETLRPGQLVVLESTTYPGTTDELVRPILERGALRSGTDFFLGFSPEREDPGNRDFETATIPKIVAGDGPAASALMQAFYGAVVKAIVPVSSNATAEAVKLTENIFRAVNIALVNEMKVLYEAMGIDIWEVVDAAKTKPFGYMPFYPGPGLGGHCIPIDPFYLTWKSREFELPTRFIELAGEINSSMPRHVVGRLAEALDIRLGKALSRSRVLVIGLAYKKNVPDIRESPSLKLIELIEERKGKADYHDPFVTEIPKTREYMALKGRPSVALDEATVSGYDAVLIATDHDAVDYAALARWSPLVIDTRNAFARRGIDGGNIVKA</sequence>
<comment type="similarity">
    <text evidence="3">Belongs to the UDP-glucose/GDP-mannose dehydrogenase family.</text>
</comment>
<dbReference type="Pfam" id="PF03721">
    <property type="entry name" value="UDPG_MGDP_dh_N"/>
    <property type="match status" value="1"/>
</dbReference>
<keyword evidence="1" id="KW-0560">Oxidoreductase</keyword>
<dbReference type="InterPro" id="IPR008927">
    <property type="entry name" value="6-PGluconate_DH-like_C_sf"/>
</dbReference>
<dbReference type="NCBIfam" id="TIGR03026">
    <property type="entry name" value="NDP-sugDHase"/>
    <property type="match status" value="1"/>
</dbReference>
<dbReference type="Gene3D" id="3.40.50.720">
    <property type="entry name" value="NAD(P)-binding Rossmann-like Domain"/>
    <property type="match status" value="2"/>
</dbReference>
<dbReference type="InterPro" id="IPR028359">
    <property type="entry name" value="UDP_ManNAc/GlcNAc_DH"/>
</dbReference>
<dbReference type="InterPro" id="IPR014027">
    <property type="entry name" value="UDP-Glc/GDP-Man_DH_C"/>
</dbReference>
<dbReference type="SUPFAM" id="SSF52413">
    <property type="entry name" value="UDP-glucose/GDP-mannose dehydrogenase C-terminal domain"/>
    <property type="match status" value="1"/>
</dbReference>
<evidence type="ECO:0000256" key="1">
    <source>
        <dbReference type="ARBA" id="ARBA00023002"/>
    </source>
</evidence>
<dbReference type="SUPFAM" id="SSF51735">
    <property type="entry name" value="NAD(P)-binding Rossmann-fold domains"/>
    <property type="match status" value="1"/>
</dbReference>
<dbReference type="InterPro" id="IPR036291">
    <property type="entry name" value="NAD(P)-bd_dom_sf"/>
</dbReference>
<keyword evidence="6" id="KW-1185">Reference proteome</keyword>
<dbReference type="Pfam" id="PF00984">
    <property type="entry name" value="UDPG_MGDP_dh"/>
    <property type="match status" value="1"/>
</dbReference>
<organism evidence="5 6">
    <name type="scientific">Mycoplana ramosa</name>
    <name type="common">Mycoplana bullata</name>
    <dbReference type="NCBI Taxonomy" id="40837"/>
    <lineage>
        <taxon>Bacteria</taxon>
        <taxon>Pseudomonadati</taxon>
        <taxon>Pseudomonadota</taxon>
        <taxon>Alphaproteobacteria</taxon>
        <taxon>Hyphomicrobiales</taxon>
        <taxon>Rhizobiaceae</taxon>
        <taxon>Mycoplana</taxon>
    </lineage>
</organism>
<dbReference type="PANTHER" id="PTHR43491:SF1">
    <property type="entry name" value="UDP-N-ACETYL-D-MANNOSAMINE DEHYDROGENASE"/>
    <property type="match status" value="1"/>
</dbReference>
<dbReference type="SUPFAM" id="SSF48179">
    <property type="entry name" value="6-phosphogluconate dehydrogenase C-terminal domain-like"/>
    <property type="match status" value="1"/>
</dbReference>
<dbReference type="PANTHER" id="PTHR43491">
    <property type="entry name" value="UDP-N-ACETYL-D-MANNOSAMINE DEHYDROGENASE"/>
    <property type="match status" value="1"/>
</dbReference>
<protein>
    <submittedName>
        <fullName evidence="5">Nucleotide sugar dehydrogenase</fullName>
    </submittedName>
</protein>
<evidence type="ECO:0000256" key="2">
    <source>
        <dbReference type="ARBA" id="ARBA00023027"/>
    </source>
</evidence>
<dbReference type="InterPro" id="IPR001732">
    <property type="entry name" value="UDP-Glc/GDP-Man_DH_N"/>
</dbReference>
<proteinExistence type="inferred from homology"/>
<dbReference type="EMBL" id="JBHTNF010000002">
    <property type="protein sequence ID" value="MFD1327608.1"/>
    <property type="molecule type" value="Genomic_DNA"/>
</dbReference>
<gene>
    <name evidence="5" type="ORF">ACFQ33_06830</name>
</gene>
<feature type="domain" description="UDP-glucose/GDP-mannose dehydrogenase C-terminal" evidence="4">
    <location>
        <begin position="347"/>
        <end position="447"/>
    </location>
</feature>
<name>A0ABW3YUW3_MYCRA</name>
<dbReference type="InterPro" id="IPR014026">
    <property type="entry name" value="UDP-Glc/GDP-Man_DH_dimer"/>
</dbReference>